<evidence type="ECO:0000313" key="3">
    <source>
        <dbReference type="Proteomes" id="UP000179243"/>
    </source>
</evidence>
<protein>
    <recommendedName>
        <fullName evidence="1">Secretion system C-terminal sorting domain-containing protein</fullName>
    </recommendedName>
</protein>
<dbReference type="EMBL" id="MFYX01000108">
    <property type="protein sequence ID" value="OGK02424.1"/>
    <property type="molecule type" value="Genomic_DNA"/>
</dbReference>
<dbReference type="InterPro" id="IPR026444">
    <property type="entry name" value="Secre_tail"/>
</dbReference>
<dbReference type="NCBIfam" id="TIGR04183">
    <property type="entry name" value="Por_Secre_tail"/>
    <property type="match status" value="1"/>
</dbReference>
<sequence length="486" mass="53697">MRCIIMVVFIMAAMTALFAERLRPSDFEYRGAIRLPQPEQTTGSTWAFNYVEPAMAYYPGGDPGGSSDGYPGSLYLSGHPYDHYPITEVTIPAPVSSPAKNVDALPVAQALRPFTNIIPLGGEPGFDLGVGALTYVRQQGNFTSDKILVNWTPYWLTWSSPRLSMVDLNLTNVSAPWHCGPDSLNMRTVGYQCVIPQDWADQHVGGKNIAVGNPRWGQGSGTWGPNIVAYAPWTLNQPVTFNSHVADYKELLRYPDTTDRMWHNGFCTADEWWGLMWPKVGDKSALIISGRNSKGICLYDNGPYAPDGYNAHFLLYDPDDLAEVAHGTKQMWEPLPETLDVTSNMYGWEQHGLLYTMLFGAAYDSVNQLIYVVEVGGEYPNPLIHVWHITATADAEGNEVAKRAGQLTVQPNPFNPQTKITVSMKQAKVNGTIEINIYDSHGKLVQKLTTDAGEATWDASGFPSGVYVVSARYGDMTLTKRAILLK</sequence>
<comment type="caution">
    <text evidence="2">The sequence shown here is derived from an EMBL/GenBank/DDBJ whole genome shotgun (WGS) entry which is preliminary data.</text>
</comment>
<evidence type="ECO:0000313" key="2">
    <source>
        <dbReference type="EMBL" id="OGK02424.1"/>
    </source>
</evidence>
<dbReference type="Proteomes" id="UP000179243">
    <property type="component" value="Unassembled WGS sequence"/>
</dbReference>
<gene>
    <name evidence="2" type="ORF">A2519_14495</name>
</gene>
<reference evidence="2 3" key="1">
    <citation type="journal article" date="2016" name="Nat. Commun.">
        <title>Thousands of microbial genomes shed light on interconnected biogeochemical processes in an aquifer system.</title>
        <authorList>
            <person name="Anantharaman K."/>
            <person name="Brown C.T."/>
            <person name="Hug L.A."/>
            <person name="Sharon I."/>
            <person name="Castelle C.J."/>
            <person name="Probst A.J."/>
            <person name="Thomas B.C."/>
            <person name="Singh A."/>
            <person name="Wilkins M.J."/>
            <person name="Karaoz U."/>
            <person name="Brodie E.L."/>
            <person name="Williams K.H."/>
            <person name="Hubbard S.S."/>
            <person name="Banfield J.F."/>
        </authorList>
    </citation>
    <scope>NUCLEOTIDE SEQUENCE [LARGE SCALE GENOMIC DNA]</scope>
</reference>
<proteinExistence type="predicted"/>
<dbReference type="Pfam" id="PF18962">
    <property type="entry name" value="Por_Secre_tail"/>
    <property type="match status" value="1"/>
</dbReference>
<organism evidence="2 3">
    <name type="scientific">Candidatus Raymondbacteria bacterium RIFOXYD12_FULL_49_13</name>
    <dbReference type="NCBI Taxonomy" id="1817890"/>
    <lineage>
        <taxon>Bacteria</taxon>
        <taxon>Raymondiibacteriota</taxon>
    </lineage>
</organism>
<dbReference type="AlphaFoldDB" id="A0A1F7F6X2"/>
<feature type="domain" description="Secretion system C-terminal sorting" evidence="1">
    <location>
        <begin position="411"/>
        <end position="483"/>
    </location>
</feature>
<evidence type="ECO:0000259" key="1">
    <source>
        <dbReference type="Pfam" id="PF18962"/>
    </source>
</evidence>
<name>A0A1F7F6X2_UNCRA</name>
<accession>A0A1F7F6X2</accession>